<feature type="non-terminal residue" evidence="3">
    <location>
        <position position="163"/>
    </location>
</feature>
<accession>A0ABN8RG80</accession>
<dbReference type="Pfam" id="PF20231">
    <property type="entry name" value="DUF6589"/>
    <property type="match status" value="1"/>
</dbReference>
<comment type="caution">
    <text evidence="3">The sequence shown here is derived from an EMBL/GenBank/DDBJ whole genome shotgun (WGS) entry which is preliminary data.</text>
</comment>
<dbReference type="InterPro" id="IPR046496">
    <property type="entry name" value="DUF6589"/>
</dbReference>
<feature type="region of interest" description="Disordered" evidence="1">
    <location>
        <begin position="135"/>
        <end position="163"/>
    </location>
</feature>
<dbReference type="EMBL" id="CALNXI010001829">
    <property type="protein sequence ID" value="CAH3177908.1"/>
    <property type="molecule type" value="Genomic_DNA"/>
</dbReference>
<keyword evidence="4" id="KW-1185">Reference proteome</keyword>
<evidence type="ECO:0000313" key="3">
    <source>
        <dbReference type="EMBL" id="CAH3177908.1"/>
    </source>
</evidence>
<sequence>MCLLKYFFVYADLKNAVKEGDGKRVGTLHKQLLPLFKSMPGFNAYAIEMFINIVQNEVLLSEAESHQCTWAATANWKGGPGKNIEIDILQENRNKDIKKEIRGMGANKTDKAIDRASRAAGGQWKIVENFEQQVGRGVQHSSHSHKSSATDESKVCRDLKPFA</sequence>
<dbReference type="Proteomes" id="UP001159427">
    <property type="component" value="Unassembled WGS sequence"/>
</dbReference>
<evidence type="ECO:0000313" key="4">
    <source>
        <dbReference type="Proteomes" id="UP001159427"/>
    </source>
</evidence>
<name>A0ABN8RG80_9CNID</name>
<evidence type="ECO:0000259" key="2">
    <source>
        <dbReference type="Pfam" id="PF20231"/>
    </source>
</evidence>
<feature type="domain" description="DUF6589" evidence="2">
    <location>
        <begin position="3"/>
        <end position="143"/>
    </location>
</feature>
<gene>
    <name evidence="3" type="ORF">PEVE_00011475</name>
</gene>
<organism evidence="3 4">
    <name type="scientific">Porites evermanni</name>
    <dbReference type="NCBI Taxonomy" id="104178"/>
    <lineage>
        <taxon>Eukaryota</taxon>
        <taxon>Metazoa</taxon>
        <taxon>Cnidaria</taxon>
        <taxon>Anthozoa</taxon>
        <taxon>Hexacorallia</taxon>
        <taxon>Scleractinia</taxon>
        <taxon>Fungiina</taxon>
        <taxon>Poritidae</taxon>
        <taxon>Porites</taxon>
    </lineage>
</organism>
<feature type="compositionally biased region" description="Basic and acidic residues" evidence="1">
    <location>
        <begin position="148"/>
        <end position="163"/>
    </location>
</feature>
<protein>
    <recommendedName>
        <fullName evidence="2">DUF6589 domain-containing protein</fullName>
    </recommendedName>
</protein>
<reference evidence="3 4" key="1">
    <citation type="submission" date="2022-05" db="EMBL/GenBank/DDBJ databases">
        <authorList>
            <consortium name="Genoscope - CEA"/>
            <person name="William W."/>
        </authorList>
    </citation>
    <scope>NUCLEOTIDE SEQUENCE [LARGE SCALE GENOMIC DNA]</scope>
</reference>
<evidence type="ECO:0000256" key="1">
    <source>
        <dbReference type="SAM" id="MobiDB-lite"/>
    </source>
</evidence>
<proteinExistence type="predicted"/>